<proteinExistence type="predicted"/>
<protein>
    <submittedName>
        <fullName evidence="1">Uncharacterized protein</fullName>
    </submittedName>
</protein>
<keyword evidence="2" id="KW-1185">Reference proteome</keyword>
<gene>
    <name evidence="1" type="ORF">PMH09_15710</name>
</gene>
<dbReference type="EMBL" id="JAQOSQ010000017">
    <property type="protein sequence ID" value="MDJ1184633.1"/>
    <property type="molecule type" value="Genomic_DNA"/>
</dbReference>
<accession>A0ABT7BZK8</accession>
<comment type="caution">
    <text evidence="1">The sequence shown here is derived from an EMBL/GenBank/DDBJ whole genome shotgun (WGS) entry which is preliminary data.</text>
</comment>
<organism evidence="1 2">
    <name type="scientific">Roseofilum casamattae BLCC-M143</name>
    <dbReference type="NCBI Taxonomy" id="3022442"/>
    <lineage>
        <taxon>Bacteria</taxon>
        <taxon>Bacillati</taxon>
        <taxon>Cyanobacteriota</taxon>
        <taxon>Cyanophyceae</taxon>
        <taxon>Desertifilales</taxon>
        <taxon>Desertifilaceae</taxon>
        <taxon>Roseofilum</taxon>
        <taxon>Roseofilum casamattae</taxon>
    </lineage>
</organism>
<evidence type="ECO:0000313" key="1">
    <source>
        <dbReference type="EMBL" id="MDJ1184633.1"/>
    </source>
</evidence>
<name>A0ABT7BZK8_9CYAN</name>
<dbReference type="Proteomes" id="UP001232992">
    <property type="component" value="Unassembled WGS sequence"/>
</dbReference>
<dbReference type="RefSeq" id="WP_283759288.1">
    <property type="nucleotide sequence ID" value="NZ_JAQOSQ010000017.1"/>
</dbReference>
<evidence type="ECO:0000313" key="2">
    <source>
        <dbReference type="Proteomes" id="UP001232992"/>
    </source>
</evidence>
<reference evidence="1 2" key="1">
    <citation type="submission" date="2023-01" db="EMBL/GenBank/DDBJ databases">
        <title>Novel diversity within Roseofilum (Cyanobacteria; Desertifilaceae) from marine benthic mats with descriptions of four novel species.</title>
        <authorList>
            <person name="Wang Y."/>
            <person name="Berthold D.E."/>
            <person name="Hu J."/>
            <person name="Lefler F.W."/>
            <person name="Laughinghouse H.D. IV."/>
        </authorList>
    </citation>
    <scope>NUCLEOTIDE SEQUENCE [LARGE SCALE GENOMIC DNA]</scope>
    <source>
        <strain evidence="1 2">BLCC-M143</strain>
    </source>
</reference>
<sequence length="55" mass="6030">MSAIAPILEQEQNEISFAVDDVEPASERLPTASAKSQLEEQLGKPLFAFSHKDQS</sequence>